<comment type="subcellular location">
    <subcellularLocation>
        <location evidence="2">Cytoplasm</location>
    </subcellularLocation>
    <subcellularLocation>
        <location evidence="1">Nucleus</location>
    </subcellularLocation>
</comment>
<dbReference type="CDD" id="cd23024">
    <property type="entry name" value="zf-HIT_ZNHIT2-3"/>
    <property type="match status" value="1"/>
</dbReference>
<dbReference type="GeneID" id="100446290"/>
<evidence type="ECO:0000256" key="7">
    <source>
        <dbReference type="ARBA" id="ARBA00022771"/>
    </source>
</evidence>
<evidence type="ECO:0000313" key="16">
    <source>
        <dbReference type="Proteomes" id="UP000001595"/>
    </source>
</evidence>
<comment type="subunit">
    <text evidence="10">Thyroid receptor interacting proteins (TRIPs) specifically interact with the ligand binding domain of the thyroid receptor (TR). Requires the presence of thyroid hormone for its interaction. Interacts with NUFIP1. Interacts (via HIT-type zinc finger) with the RUVBL1/RUVBL2 complex in the presence of ADP.</text>
</comment>
<dbReference type="Pfam" id="PF04438">
    <property type="entry name" value="zf-HIT"/>
    <property type="match status" value="1"/>
</dbReference>
<dbReference type="Pfam" id="PF21373">
    <property type="entry name" value="ZNHIT3_C"/>
    <property type="match status" value="1"/>
</dbReference>
<evidence type="ECO:0000256" key="2">
    <source>
        <dbReference type="ARBA" id="ARBA00004496"/>
    </source>
</evidence>
<feature type="domain" description="HIT-type" evidence="14">
    <location>
        <begin position="38"/>
        <end position="69"/>
    </location>
</feature>
<dbReference type="GO" id="GO:0048254">
    <property type="term" value="P:snoRNA localization"/>
    <property type="evidence" value="ECO:0007669"/>
    <property type="project" value="TreeGrafter"/>
</dbReference>
<evidence type="ECO:0000256" key="9">
    <source>
        <dbReference type="ARBA" id="ARBA00023242"/>
    </source>
</evidence>
<dbReference type="InterPro" id="IPR048371">
    <property type="entry name" value="ZNHIT3_C"/>
</dbReference>
<dbReference type="Ensembl" id="ENSPPYT00000049382.1">
    <property type="protein sequence ID" value="ENSPPYP00000042546.1"/>
    <property type="gene ID" value="ENSPPYG00000008210.2"/>
</dbReference>
<keyword evidence="6" id="KW-0479">Metal-binding</keyword>
<sequence>MEKGACTRAPLREGRAAAGEAVSFHKTMASLKCSTVVCVICLEKPKYRCPACRVPYCSVACFRKHKEQCSPETRPVEKKIRSALPTETIKTVENKDDDDSIADFLNSDEEEDRVSLQNLKNLGESATLRSLLLNPHLRQLMVNLDQGEDKAKLMRAYMQEPLFVEFADCCLGIVEPSQNEDS</sequence>
<reference evidence="15" key="3">
    <citation type="submission" date="2025-09" db="UniProtKB">
        <authorList>
            <consortium name="Ensembl"/>
        </authorList>
    </citation>
    <scope>IDENTIFICATION</scope>
</reference>
<dbReference type="KEGG" id="pon:100446290"/>
<evidence type="ECO:0000256" key="3">
    <source>
        <dbReference type="ARBA" id="ARBA00021568"/>
    </source>
</evidence>
<keyword evidence="8" id="KW-0862">Zinc</keyword>
<dbReference type="GeneTree" id="ENSGT00390000010822"/>
<protein>
    <recommendedName>
        <fullName evidence="3">Zinc finger HIT domain-containing protein 3</fullName>
    </recommendedName>
    <alternativeName>
        <fullName evidence="12">Thyroid hormone receptor interactor 3</fullName>
    </alternativeName>
    <alternativeName>
        <fullName evidence="11">Thyroid receptor-interacting protein 3</fullName>
    </alternativeName>
</protein>
<accession>A0A8I5TVZ9</accession>
<keyword evidence="7 13" id="KW-0863">Zinc-finger</keyword>
<dbReference type="GO" id="GO:0005737">
    <property type="term" value="C:cytoplasm"/>
    <property type="evidence" value="ECO:0007669"/>
    <property type="project" value="UniProtKB-SubCell"/>
</dbReference>
<dbReference type="GO" id="GO:0008270">
    <property type="term" value="F:zinc ion binding"/>
    <property type="evidence" value="ECO:0007669"/>
    <property type="project" value="UniProtKB-UniRule"/>
</dbReference>
<dbReference type="SUPFAM" id="SSF144232">
    <property type="entry name" value="HIT/MYND zinc finger-like"/>
    <property type="match status" value="1"/>
</dbReference>
<dbReference type="PANTHER" id="PTHR13483">
    <property type="entry name" value="BOX C_D SNORNA PROTEIN 1-RELATED"/>
    <property type="match status" value="1"/>
</dbReference>
<reference evidence="15" key="2">
    <citation type="submission" date="2025-08" db="UniProtKB">
        <authorList>
            <consortium name="Ensembl"/>
        </authorList>
    </citation>
    <scope>IDENTIFICATION</scope>
</reference>
<dbReference type="InterPro" id="IPR051639">
    <property type="entry name" value="BCD1"/>
</dbReference>
<evidence type="ECO:0000256" key="8">
    <source>
        <dbReference type="ARBA" id="ARBA00022833"/>
    </source>
</evidence>
<organism evidence="15 16">
    <name type="scientific">Pongo abelii</name>
    <name type="common">Sumatran orangutan</name>
    <name type="synonym">Pongo pygmaeus abelii</name>
    <dbReference type="NCBI Taxonomy" id="9601"/>
    <lineage>
        <taxon>Eukaryota</taxon>
        <taxon>Metazoa</taxon>
        <taxon>Chordata</taxon>
        <taxon>Craniata</taxon>
        <taxon>Vertebrata</taxon>
        <taxon>Euteleostomi</taxon>
        <taxon>Mammalia</taxon>
        <taxon>Eutheria</taxon>
        <taxon>Euarchontoglires</taxon>
        <taxon>Primates</taxon>
        <taxon>Haplorrhini</taxon>
        <taxon>Catarrhini</taxon>
        <taxon>Hominidae</taxon>
        <taxon>Pongo</taxon>
    </lineage>
</organism>
<evidence type="ECO:0000256" key="13">
    <source>
        <dbReference type="PROSITE-ProRule" id="PRU00453"/>
    </source>
</evidence>
<dbReference type="InterPro" id="IPR007529">
    <property type="entry name" value="Znf_HIT"/>
</dbReference>
<dbReference type="CTD" id="9326"/>
<evidence type="ECO:0000313" key="15">
    <source>
        <dbReference type="Ensembl" id="ENSPPYP00000042546.1"/>
    </source>
</evidence>
<dbReference type="GO" id="GO:0000463">
    <property type="term" value="P:maturation of LSU-rRNA from tricistronic rRNA transcript (SSU-rRNA, 5.8S rRNA, LSU-rRNA)"/>
    <property type="evidence" value="ECO:0007669"/>
    <property type="project" value="TreeGrafter"/>
</dbReference>
<proteinExistence type="predicted"/>
<dbReference type="FunFam" id="3.30.60.190:FF:000002">
    <property type="entry name" value="Zinc finger HIT domain-containing protein 3"/>
    <property type="match status" value="1"/>
</dbReference>
<evidence type="ECO:0000256" key="12">
    <source>
        <dbReference type="ARBA" id="ARBA00075927"/>
    </source>
</evidence>
<evidence type="ECO:0000256" key="5">
    <source>
        <dbReference type="ARBA" id="ARBA00022553"/>
    </source>
</evidence>
<dbReference type="RefSeq" id="XP_054392901.2">
    <property type="nucleotide sequence ID" value="XM_054536926.2"/>
</dbReference>
<dbReference type="Proteomes" id="UP000001595">
    <property type="component" value="Chromosome 17"/>
</dbReference>
<keyword evidence="16" id="KW-1185">Reference proteome</keyword>
<evidence type="ECO:0000256" key="6">
    <source>
        <dbReference type="ARBA" id="ARBA00022723"/>
    </source>
</evidence>
<dbReference type="GO" id="GO:0005634">
    <property type="term" value="C:nucleus"/>
    <property type="evidence" value="ECO:0007669"/>
    <property type="project" value="UniProtKB-SubCell"/>
</dbReference>
<dbReference type="GO" id="GO:0070761">
    <property type="term" value="C:pre-snoRNP complex"/>
    <property type="evidence" value="ECO:0007669"/>
    <property type="project" value="TreeGrafter"/>
</dbReference>
<evidence type="ECO:0000256" key="11">
    <source>
        <dbReference type="ARBA" id="ARBA00075054"/>
    </source>
</evidence>
<evidence type="ECO:0000259" key="14">
    <source>
        <dbReference type="PROSITE" id="PS51083"/>
    </source>
</evidence>
<gene>
    <name evidence="15" type="primary">ZNHIT3</name>
</gene>
<name>A0A8I5TVZ9_PONAB</name>
<evidence type="ECO:0000256" key="4">
    <source>
        <dbReference type="ARBA" id="ARBA00022490"/>
    </source>
</evidence>
<evidence type="ECO:0000256" key="1">
    <source>
        <dbReference type="ARBA" id="ARBA00004123"/>
    </source>
</evidence>
<dbReference type="GO" id="GO:0000492">
    <property type="term" value="P:box C/D snoRNP assembly"/>
    <property type="evidence" value="ECO:0007669"/>
    <property type="project" value="TreeGrafter"/>
</dbReference>
<keyword evidence="5" id="KW-0597">Phosphoprotein</keyword>
<dbReference type="PROSITE" id="PS51083">
    <property type="entry name" value="ZF_HIT"/>
    <property type="match status" value="1"/>
</dbReference>
<evidence type="ECO:0000256" key="10">
    <source>
        <dbReference type="ARBA" id="ARBA00046946"/>
    </source>
</evidence>
<keyword evidence="9" id="KW-0539">Nucleus</keyword>
<dbReference type="Gene3D" id="3.30.60.190">
    <property type="match status" value="1"/>
</dbReference>
<keyword evidence="4" id="KW-0963">Cytoplasm</keyword>
<dbReference type="AlphaFoldDB" id="A0A8I5TVZ9"/>
<reference evidence="15 16" key="1">
    <citation type="submission" date="2008-02" db="EMBL/GenBank/DDBJ databases">
        <title>A 6x draft sequence assembly of the Pongo pygmaeus abelii genome.</title>
        <authorList>
            <person name="Wilson R.K."/>
            <person name="Mardis E."/>
        </authorList>
    </citation>
    <scope>NUCLEOTIDE SEQUENCE [LARGE SCALE GENOMIC DNA]</scope>
</reference>
<dbReference type="OMA" id="CNEAQSK"/>
<dbReference type="PANTHER" id="PTHR13483:SF11">
    <property type="entry name" value="ZINC FINGER HIT DOMAIN-CONTAINING PROTEIN 3"/>
    <property type="match status" value="1"/>
</dbReference>